<organism evidence="2 3">
    <name type="scientific">Clostridium symbiosum</name>
    <name type="common">Bacteroides symbiosus</name>
    <dbReference type="NCBI Taxonomy" id="1512"/>
    <lineage>
        <taxon>Bacteria</taxon>
        <taxon>Bacillati</taxon>
        <taxon>Bacillota</taxon>
        <taxon>Clostridia</taxon>
        <taxon>Lachnospirales</taxon>
        <taxon>Lachnospiraceae</taxon>
        <taxon>Otoolea</taxon>
    </lineage>
</organism>
<reference evidence="2" key="1">
    <citation type="journal article" date="2022" name="Cell Host Microbe">
        <title>Colonization of the live biotherapeutic product VE303 and modulation of the microbiota and metabolites in healthy volunteers.</title>
        <authorList>
            <person name="Dsouza M."/>
            <person name="Menon R."/>
            <person name="Crossette E."/>
            <person name="Bhattarai S.K."/>
            <person name="Schneider J."/>
            <person name="Kim Y.G."/>
            <person name="Reddy S."/>
            <person name="Caballero S."/>
            <person name="Felix C."/>
            <person name="Cornacchione L."/>
            <person name="Hendrickson J."/>
            <person name="Watson A.R."/>
            <person name="Minot S.S."/>
            <person name="Greenfield N."/>
            <person name="Schopf L."/>
            <person name="Szabady R."/>
            <person name="Patarroyo J."/>
            <person name="Smith W."/>
            <person name="Harrison P."/>
            <person name="Kuijper E.J."/>
            <person name="Kelly C.P."/>
            <person name="Olle B."/>
            <person name="Bobilev D."/>
            <person name="Silber J.L."/>
            <person name="Bucci V."/>
            <person name="Roberts B."/>
            <person name="Faith J."/>
            <person name="Norman J.M."/>
        </authorList>
    </citation>
    <scope>NUCLEOTIDE SEQUENCE</scope>
    <source>
        <strain evidence="2">VE303-04</strain>
    </source>
</reference>
<evidence type="ECO:0000256" key="1">
    <source>
        <dbReference type="SAM" id="MobiDB-lite"/>
    </source>
</evidence>
<accession>A0AAW5FB25</accession>
<sequence length="193" mass="20054">MAINKVIYGGETLIDLTSDTVTADKILSGFTAHDKGGEPITGTCEYDVNSSDATAAVAEILQGKTAYVRGQKLTGTMKNNGAVTGTISAKDEEYTIPQGHHDGSGKVGIAASEKEKLIPDNIREGITLLGVEGAMSGTEDAKPQAKTVTPSTESQTILPDSDDGYNYLSQVTVKAIPYNESENPAGGTTVTIG</sequence>
<name>A0AAW5FB25_CLOSY</name>
<evidence type="ECO:0000313" key="3">
    <source>
        <dbReference type="Proteomes" id="UP001203136"/>
    </source>
</evidence>
<proteinExistence type="predicted"/>
<feature type="compositionally biased region" description="Polar residues" evidence="1">
    <location>
        <begin position="146"/>
        <end position="158"/>
    </location>
</feature>
<dbReference type="EMBL" id="JAINVB010000002">
    <property type="protein sequence ID" value="MCK0089020.1"/>
    <property type="molecule type" value="Genomic_DNA"/>
</dbReference>
<dbReference type="RefSeq" id="WP_024738736.1">
    <property type="nucleotide sequence ID" value="NZ_JAINVB010000002.1"/>
</dbReference>
<protein>
    <recommendedName>
        <fullName evidence="4">Phage tail protein</fullName>
    </recommendedName>
</protein>
<dbReference type="AlphaFoldDB" id="A0AAW5FB25"/>
<gene>
    <name evidence="2" type="ORF">K5I21_24760</name>
</gene>
<evidence type="ECO:0000313" key="2">
    <source>
        <dbReference type="EMBL" id="MCK0089020.1"/>
    </source>
</evidence>
<comment type="caution">
    <text evidence="2">The sequence shown here is derived from an EMBL/GenBank/DDBJ whole genome shotgun (WGS) entry which is preliminary data.</text>
</comment>
<evidence type="ECO:0008006" key="4">
    <source>
        <dbReference type="Google" id="ProtNLM"/>
    </source>
</evidence>
<dbReference type="Proteomes" id="UP001203136">
    <property type="component" value="Unassembled WGS sequence"/>
</dbReference>
<feature type="region of interest" description="Disordered" evidence="1">
    <location>
        <begin position="136"/>
        <end position="161"/>
    </location>
</feature>